<evidence type="ECO:0000313" key="1">
    <source>
        <dbReference type="EMBL" id="PRQ54365.1"/>
    </source>
</evidence>
<protein>
    <submittedName>
        <fullName evidence="1">Uncharacterized protein</fullName>
    </submittedName>
</protein>
<accession>A0A2P6S6S0</accession>
<reference evidence="1 2" key="1">
    <citation type="journal article" date="2018" name="Nat. Genet.">
        <title>The Rosa genome provides new insights in the design of modern roses.</title>
        <authorList>
            <person name="Bendahmane M."/>
        </authorList>
    </citation>
    <scope>NUCLEOTIDE SEQUENCE [LARGE SCALE GENOMIC DNA]</scope>
    <source>
        <strain evidence="2">cv. Old Blush</strain>
    </source>
</reference>
<dbReference type="AlphaFoldDB" id="A0A2P6S6S0"/>
<keyword evidence="2" id="KW-1185">Reference proteome</keyword>
<comment type="caution">
    <text evidence="1">The sequence shown here is derived from an EMBL/GenBank/DDBJ whole genome shotgun (WGS) entry which is preliminary data.</text>
</comment>
<gene>
    <name evidence="1" type="ORF">RchiOBHm_Chr2g0176651</name>
</gene>
<evidence type="ECO:0000313" key="2">
    <source>
        <dbReference type="Proteomes" id="UP000238479"/>
    </source>
</evidence>
<dbReference type="Proteomes" id="UP000238479">
    <property type="component" value="Chromosome 2"/>
</dbReference>
<dbReference type="EMBL" id="PDCK01000040">
    <property type="protein sequence ID" value="PRQ54365.1"/>
    <property type="molecule type" value="Genomic_DNA"/>
</dbReference>
<organism evidence="1 2">
    <name type="scientific">Rosa chinensis</name>
    <name type="common">China rose</name>
    <dbReference type="NCBI Taxonomy" id="74649"/>
    <lineage>
        <taxon>Eukaryota</taxon>
        <taxon>Viridiplantae</taxon>
        <taxon>Streptophyta</taxon>
        <taxon>Embryophyta</taxon>
        <taxon>Tracheophyta</taxon>
        <taxon>Spermatophyta</taxon>
        <taxon>Magnoliopsida</taxon>
        <taxon>eudicotyledons</taxon>
        <taxon>Gunneridae</taxon>
        <taxon>Pentapetalae</taxon>
        <taxon>rosids</taxon>
        <taxon>fabids</taxon>
        <taxon>Rosales</taxon>
        <taxon>Rosaceae</taxon>
        <taxon>Rosoideae</taxon>
        <taxon>Rosoideae incertae sedis</taxon>
        <taxon>Rosa</taxon>
    </lineage>
</organism>
<proteinExistence type="predicted"/>
<name>A0A2P6S6S0_ROSCH</name>
<dbReference type="Gramene" id="PRQ54365">
    <property type="protein sequence ID" value="PRQ54365"/>
    <property type="gene ID" value="RchiOBHm_Chr2g0176651"/>
</dbReference>
<sequence>MLASCSCFVVAQVLSCRFFLCRTNSFEQFSHVFLVLYITSIMYDNIIISKAMELTQWYGCIIVSY</sequence>